<dbReference type="EMBL" id="BLIO01000001">
    <property type="protein sequence ID" value="GFE17623.1"/>
    <property type="molecule type" value="Genomic_DNA"/>
</dbReference>
<dbReference type="Proteomes" id="UP000430079">
    <property type="component" value="Unassembled WGS sequence"/>
</dbReference>
<feature type="transmembrane region" description="Helical" evidence="2">
    <location>
        <begin position="212"/>
        <end position="231"/>
    </location>
</feature>
<organism evidence="3 4">
    <name type="scientific">Streptomyces glebosus</name>
    <dbReference type="NCBI Taxonomy" id="249580"/>
    <lineage>
        <taxon>Bacteria</taxon>
        <taxon>Bacillati</taxon>
        <taxon>Actinomycetota</taxon>
        <taxon>Actinomycetes</taxon>
        <taxon>Kitasatosporales</taxon>
        <taxon>Streptomycetaceae</taxon>
        <taxon>Streptomyces</taxon>
    </lineage>
</organism>
<feature type="transmembrane region" description="Helical" evidence="2">
    <location>
        <begin position="251"/>
        <end position="272"/>
    </location>
</feature>
<comment type="caution">
    <text evidence="3">The sequence shown here is derived from an EMBL/GenBank/DDBJ whole genome shotgun (WGS) entry which is preliminary data.</text>
</comment>
<feature type="region of interest" description="Disordered" evidence="1">
    <location>
        <begin position="280"/>
        <end position="327"/>
    </location>
</feature>
<name>A0A640T1D0_9ACTN</name>
<dbReference type="InterPro" id="IPR025238">
    <property type="entry name" value="DUF4184"/>
</dbReference>
<reference evidence="3 4" key="1">
    <citation type="submission" date="2019-12" db="EMBL/GenBank/DDBJ databases">
        <title>Whole genome shotgun sequence of Streptomyces hygroscopicus subsp. glebosus NBRC 13786.</title>
        <authorList>
            <person name="Ichikawa N."/>
            <person name="Kimura A."/>
            <person name="Kitahashi Y."/>
            <person name="Komaki H."/>
            <person name="Tamura T."/>
        </authorList>
    </citation>
    <scope>NUCLEOTIDE SEQUENCE [LARGE SCALE GENOMIC DNA]</scope>
    <source>
        <strain evidence="3 4">NBRC 13786</strain>
    </source>
</reference>
<feature type="compositionally biased region" description="Low complexity" evidence="1">
    <location>
        <begin position="299"/>
        <end position="327"/>
    </location>
</feature>
<dbReference type="RefSeq" id="WP_190145087.1">
    <property type="nucleotide sequence ID" value="NZ_BLIO01000001.1"/>
</dbReference>
<feature type="transmembrane region" description="Helical" evidence="2">
    <location>
        <begin position="56"/>
        <end position="81"/>
    </location>
</feature>
<keyword evidence="2" id="KW-0472">Membrane</keyword>
<evidence type="ECO:0000313" key="3">
    <source>
        <dbReference type="EMBL" id="GFE17623.1"/>
    </source>
</evidence>
<evidence type="ECO:0008006" key="5">
    <source>
        <dbReference type="Google" id="ProtNLM"/>
    </source>
</evidence>
<protein>
    <recommendedName>
        <fullName evidence="5">DUF4184 domain-containing protein</fullName>
    </recommendedName>
</protein>
<gene>
    <name evidence="3" type="ORF">Sgleb_56700</name>
</gene>
<sequence>MPFTLSHAAAVLPAIRRNGAARGPLVASALVAGSFAPDMTYYADSLVPGGMAFGDFTHSLPGVLTVDVLVTAALVGGWLLVREPLTALVPGAWRSTVHTFVRGRSWRPQGPGELAALVGWFVVSAVVGAMTHVVWDAFTHPGRWGTRLAPGLDQVVGGLPLYTYVQYGTSALALVAMGAFVWPILRRRDDGGTAAGASVPVAVPDLTVRLRLLLTALLALCVAAGTVHRVLRARAVFGPEVSALDYLPTALFGAGAGLVLGLPLYAVAVRLLHRRTLRNRAAGATGRPPMPAERTVPRAVAAGAADASPVTPSGAAATSPNSPSATE</sequence>
<keyword evidence="2" id="KW-0812">Transmembrane</keyword>
<accession>A0A640T1D0</accession>
<keyword evidence="4" id="KW-1185">Reference proteome</keyword>
<keyword evidence="2" id="KW-1133">Transmembrane helix</keyword>
<dbReference type="AlphaFoldDB" id="A0A640T1D0"/>
<proteinExistence type="predicted"/>
<dbReference type="Pfam" id="PF13803">
    <property type="entry name" value="DUF4184"/>
    <property type="match status" value="1"/>
</dbReference>
<feature type="transmembrane region" description="Helical" evidence="2">
    <location>
        <begin position="114"/>
        <end position="135"/>
    </location>
</feature>
<evidence type="ECO:0000256" key="2">
    <source>
        <dbReference type="SAM" id="Phobius"/>
    </source>
</evidence>
<feature type="transmembrane region" description="Helical" evidence="2">
    <location>
        <begin position="164"/>
        <end position="185"/>
    </location>
</feature>
<evidence type="ECO:0000313" key="4">
    <source>
        <dbReference type="Proteomes" id="UP000430079"/>
    </source>
</evidence>
<evidence type="ECO:0000256" key="1">
    <source>
        <dbReference type="SAM" id="MobiDB-lite"/>
    </source>
</evidence>